<protein>
    <submittedName>
        <fullName evidence="2">Reverse transcriptase</fullName>
    </submittedName>
</protein>
<dbReference type="PANTHER" id="PTHR24559:SF444">
    <property type="entry name" value="REVERSE TRANSCRIPTASE DOMAIN-CONTAINING PROTEIN"/>
    <property type="match status" value="1"/>
</dbReference>
<dbReference type="OrthoDB" id="4236307at2759"/>
<reference evidence="2 3" key="1">
    <citation type="journal article" date="2015" name="Mol. Plant Microbe Interact.">
        <title>Genome, transcriptome, and functional analyses of Penicillium expansum provide new insights into secondary metabolism and pathogenicity.</title>
        <authorList>
            <person name="Ballester A.R."/>
            <person name="Marcet-Houben M."/>
            <person name="Levin E."/>
            <person name="Sela N."/>
            <person name="Selma-Lazaro C."/>
            <person name="Carmona L."/>
            <person name="Wisniewski M."/>
            <person name="Droby S."/>
            <person name="Gonzalez-Candelas L."/>
            <person name="Gabaldon T."/>
        </authorList>
    </citation>
    <scope>NUCLEOTIDE SEQUENCE [LARGE SCALE GENOMIC DNA]</scope>
    <source>
        <strain evidence="2 3">PHI-1</strain>
    </source>
</reference>
<dbReference type="InterPro" id="IPR000477">
    <property type="entry name" value="RT_dom"/>
</dbReference>
<dbReference type="InterPro" id="IPR053134">
    <property type="entry name" value="RNA-dir_DNA_polymerase"/>
</dbReference>
<evidence type="ECO:0000313" key="3">
    <source>
        <dbReference type="Proteomes" id="UP000030104"/>
    </source>
</evidence>
<name>A0A0A2L6D6_PENIT</name>
<dbReference type="STRING" id="40296.A0A0A2L6D6"/>
<evidence type="ECO:0000313" key="2">
    <source>
        <dbReference type="EMBL" id="KGO75564.1"/>
    </source>
</evidence>
<dbReference type="PROSITE" id="PS50878">
    <property type="entry name" value="RT_POL"/>
    <property type="match status" value="1"/>
</dbReference>
<evidence type="ECO:0000259" key="1">
    <source>
        <dbReference type="PROSITE" id="PS50878"/>
    </source>
</evidence>
<dbReference type="HOGENOM" id="CLU_000384_33_7_1"/>
<dbReference type="GO" id="GO:0003964">
    <property type="term" value="F:RNA-directed DNA polymerase activity"/>
    <property type="evidence" value="ECO:0007669"/>
    <property type="project" value="UniProtKB-KW"/>
</dbReference>
<keyword evidence="2" id="KW-0548">Nucleotidyltransferase</keyword>
<dbReference type="EMBL" id="JQGA01000463">
    <property type="protein sequence ID" value="KGO75564.1"/>
    <property type="molecule type" value="Genomic_DNA"/>
</dbReference>
<dbReference type="Proteomes" id="UP000030104">
    <property type="component" value="Unassembled WGS sequence"/>
</dbReference>
<dbReference type="Pfam" id="PF00078">
    <property type="entry name" value="RVT_1"/>
    <property type="match status" value="1"/>
</dbReference>
<sequence>MPFRLTNRPVAFQRYINDTLIEYLDNFMIVFVDDILIYSENPKEYKEHI</sequence>
<dbReference type="PhylomeDB" id="A0A0A2L6D6"/>
<keyword evidence="3" id="KW-1185">Reference proteome</keyword>
<dbReference type="InterPro" id="IPR043128">
    <property type="entry name" value="Rev_trsase/Diguanyl_cyclase"/>
</dbReference>
<keyword evidence="2" id="KW-0695">RNA-directed DNA polymerase</keyword>
<keyword evidence="2" id="KW-0808">Transferase</keyword>
<dbReference type="InterPro" id="IPR043502">
    <property type="entry name" value="DNA/RNA_pol_sf"/>
</dbReference>
<comment type="caution">
    <text evidence="2">The sequence shown here is derived from an EMBL/GenBank/DDBJ whole genome shotgun (WGS) entry which is preliminary data.</text>
</comment>
<dbReference type="Gene3D" id="3.30.70.270">
    <property type="match status" value="1"/>
</dbReference>
<dbReference type="AlphaFoldDB" id="A0A0A2L6D6"/>
<gene>
    <name evidence="2" type="ORF">PITC_006670</name>
</gene>
<organism evidence="2 3">
    <name type="scientific">Penicillium italicum</name>
    <name type="common">Blue mold</name>
    <dbReference type="NCBI Taxonomy" id="40296"/>
    <lineage>
        <taxon>Eukaryota</taxon>
        <taxon>Fungi</taxon>
        <taxon>Dikarya</taxon>
        <taxon>Ascomycota</taxon>
        <taxon>Pezizomycotina</taxon>
        <taxon>Eurotiomycetes</taxon>
        <taxon>Eurotiomycetidae</taxon>
        <taxon>Eurotiales</taxon>
        <taxon>Aspergillaceae</taxon>
        <taxon>Penicillium</taxon>
    </lineage>
</organism>
<dbReference type="SUPFAM" id="SSF56672">
    <property type="entry name" value="DNA/RNA polymerases"/>
    <property type="match status" value="1"/>
</dbReference>
<proteinExistence type="predicted"/>
<dbReference type="PANTHER" id="PTHR24559">
    <property type="entry name" value="TRANSPOSON TY3-I GAG-POL POLYPROTEIN"/>
    <property type="match status" value="1"/>
</dbReference>
<accession>A0A0A2L6D6</accession>
<feature type="domain" description="Reverse transcriptase" evidence="1">
    <location>
        <begin position="1"/>
        <end position="49"/>
    </location>
</feature>